<dbReference type="InterPro" id="IPR020994">
    <property type="entry name" value="Uncharacterised_Ca-bd_CcbP"/>
</dbReference>
<comment type="caution">
    <text evidence="2">The sequence shown here is derived from an EMBL/GenBank/DDBJ whole genome shotgun (WGS) entry which is preliminary data.</text>
</comment>
<sequence length="280" mass="32615">MTKPKEKVEEKKAELLKLTIEFSKQFLNEEYEGVIEKLINKMARKRDIPFLSGRIEIWAAAVIHALGTINFLFDKSSQPYVSATEIFEYFGTKQSTTSQKSKKIRDMFNMTYFDSNFSIESVVQGSPFNNLSIVNGLIVPQDMLNDQQIEIEEWEIQAAQILGISGLESGNKYKASYMDKLLNVKETSLMSFYEYLLQHMIFPFTALYEEEVGPLEIAEFEVSCIHLDQEMKVDENYGILVECRLGRKKVILPLASIKLDEGHKNFKWIDLYQEWFWSYR</sequence>
<dbReference type="InterPro" id="IPR045651">
    <property type="entry name" value="DUF6398"/>
</dbReference>
<keyword evidence="3" id="KW-1185">Reference proteome</keyword>
<dbReference type="EMBL" id="JABBPK010000001">
    <property type="protein sequence ID" value="NMO75937.1"/>
    <property type="molecule type" value="Genomic_DNA"/>
</dbReference>
<reference evidence="2 3" key="1">
    <citation type="submission" date="2020-04" db="EMBL/GenBank/DDBJ databases">
        <title>Bacillus sp. UniB3 isolated from commercial digestive syrup.</title>
        <authorList>
            <person name="Thorat V."/>
            <person name="Kirdat K."/>
            <person name="Tiwarekar B."/>
            <person name="Yadav A."/>
        </authorList>
    </citation>
    <scope>NUCLEOTIDE SEQUENCE [LARGE SCALE GENOMIC DNA]</scope>
    <source>
        <strain evidence="2 3">UniB3</strain>
    </source>
</reference>
<dbReference type="Proteomes" id="UP000588491">
    <property type="component" value="Unassembled WGS sequence"/>
</dbReference>
<dbReference type="AlphaFoldDB" id="A0A7Y0K5L1"/>
<evidence type="ECO:0000313" key="2">
    <source>
        <dbReference type="EMBL" id="NMO75937.1"/>
    </source>
</evidence>
<dbReference type="Pfam" id="PF11535">
    <property type="entry name" value="Calci_bind_CcbP"/>
    <property type="match status" value="1"/>
</dbReference>
<gene>
    <name evidence="2" type="ORF">HHU08_02705</name>
</gene>
<organism evidence="2 3">
    <name type="scientific">Niallia alba</name>
    <dbReference type="NCBI Taxonomy" id="2729105"/>
    <lineage>
        <taxon>Bacteria</taxon>
        <taxon>Bacillati</taxon>
        <taxon>Bacillota</taxon>
        <taxon>Bacilli</taxon>
        <taxon>Bacillales</taxon>
        <taxon>Bacillaceae</taxon>
        <taxon>Niallia</taxon>
    </lineage>
</organism>
<feature type="domain" description="DUF6398" evidence="1">
    <location>
        <begin position="14"/>
        <end position="119"/>
    </location>
</feature>
<dbReference type="Pfam" id="PF19935">
    <property type="entry name" value="DUF6398"/>
    <property type="match status" value="1"/>
</dbReference>
<proteinExistence type="predicted"/>
<protein>
    <recommendedName>
        <fullName evidence="1">DUF6398 domain-containing protein</fullName>
    </recommendedName>
</protein>
<name>A0A7Y0K5L1_9BACI</name>
<evidence type="ECO:0000259" key="1">
    <source>
        <dbReference type="Pfam" id="PF19935"/>
    </source>
</evidence>
<dbReference type="RefSeq" id="WP_169187747.1">
    <property type="nucleotide sequence ID" value="NZ_JABBPK010000001.1"/>
</dbReference>
<evidence type="ECO:0000313" key="3">
    <source>
        <dbReference type="Proteomes" id="UP000588491"/>
    </source>
</evidence>
<accession>A0A7Y0K5L1</accession>